<comment type="caution">
    <text evidence="2">The sequence shown here is derived from an EMBL/GenBank/DDBJ whole genome shotgun (WGS) entry which is preliminary data.</text>
</comment>
<evidence type="ECO:0000256" key="1">
    <source>
        <dbReference type="SAM" id="MobiDB-lite"/>
    </source>
</evidence>
<name>A0ABW1EWN7_9ACTN</name>
<organism evidence="2 3">
    <name type="scientific">Kitasatospora aburaviensis</name>
    <dbReference type="NCBI Taxonomy" id="67265"/>
    <lineage>
        <taxon>Bacteria</taxon>
        <taxon>Bacillati</taxon>
        <taxon>Actinomycetota</taxon>
        <taxon>Actinomycetes</taxon>
        <taxon>Kitasatosporales</taxon>
        <taxon>Streptomycetaceae</taxon>
        <taxon>Kitasatospora</taxon>
    </lineage>
</organism>
<gene>
    <name evidence="2" type="ORF">ACFP0N_10145</name>
</gene>
<dbReference type="EMBL" id="JBHSOD010000009">
    <property type="protein sequence ID" value="MFC5885334.1"/>
    <property type="molecule type" value="Genomic_DNA"/>
</dbReference>
<accession>A0ABW1EWN7</accession>
<proteinExistence type="predicted"/>
<evidence type="ECO:0000313" key="2">
    <source>
        <dbReference type="EMBL" id="MFC5885334.1"/>
    </source>
</evidence>
<dbReference type="RefSeq" id="WP_313764251.1">
    <property type="nucleotide sequence ID" value="NZ_BAAAVH010000121.1"/>
</dbReference>
<feature type="region of interest" description="Disordered" evidence="1">
    <location>
        <begin position="1"/>
        <end position="34"/>
    </location>
</feature>
<dbReference type="Proteomes" id="UP001596067">
    <property type="component" value="Unassembled WGS sequence"/>
</dbReference>
<reference evidence="3" key="1">
    <citation type="journal article" date="2019" name="Int. J. Syst. Evol. Microbiol.">
        <title>The Global Catalogue of Microorganisms (GCM) 10K type strain sequencing project: providing services to taxonomists for standard genome sequencing and annotation.</title>
        <authorList>
            <consortium name="The Broad Institute Genomics Platform"/>
            <consortium name="The Broad Institute Genome Sequencing Center for Infectious Disease"/>
            <person name="Wu L."/>
            <person name="Ma J."/>
        </authorList>
    </citation>
    <scope>NUCLEOTIDE SEQUENCE [LARGE SCALE GENOMIC DNA]</scope>
    <source>
        <strain evidence="3">CGMCC 4.1469</strain>
    </source>
</reference>
<protein>
    <submittedName>
        <fullName evidence="2">Uncharacterized protein</fullName>
    </submittedName>
</protein>
<sequence length="55" mass="5911">MFPQAFPGAGIVPTDVEEPRGLAHPPNESVDPGEVEHKATVQASFLRHYAAPTRS</sequence>
<keyword evidence="3" id="KW-1185">Reference proteome</keyword>
<evidence type="ECO:0000313" key="3">
    <source>
        <dbReference type="Proteomes" id="UP001596067"/>
    </source>
</evidence>